<evidence type="ECO:0000256" key="1">
    <source>
        <dbReference type="SAM" id="MobiDB-lite"/>
    </source>
</evidence>
<accession>A0AAD1Y923</accession>
<dbReference type="Proteomes" id="UP001295684">
    <property type="component" value="Unassembled WGS sequence"/>
</dbReference>
<organism evidence="2 3">
    <name type="scientific">Euplotes crassus</name>
    <dbReference type="NCBI Taxonomy" id="5936"/>
    <lineage>
        <taxon>Eukaryota</taxon>
        <taxon>Sar</taxon>
        <taxon>Alveolata</taxon>
        <taxon>Ciliophora</taxon>
        <taxon>Intramacronucleata</taxon>
        <taxon>Spirotrichea</taxon>
        <taxon>Hypotrichia</taxon>
        <taxon>Euplotida</taxon>
        <taxon>Euplotidae</taxon>
        <taxon>Moneuplotes</taxon>
    </lineage>
</organism>
<gene>
    <name evidence="2" type="ORF">ECRASSUSDP1_LOCUS27876</name>
</gene>
<evidence type="ECO:0000313" key="2">
    <source>
        <dbReference type="EMBL" id="CAI2386266.1"/>
    </source>
</evidence>
<proteinExistence type="predicted"/>
<protein>
    <submittedName>
        <fullName evidence="2">Uncharacterized protein</fullName>
    </submittedName>
</protein>
<comment type="caution">
    <text evidence="2">The sequence shown here is derived from an EMBL/GenBank/DDBJ whole genome shotgun (WGS) entry which is preliminary data.</text>
</comment>
<evidence type="ECO:0000313" key="3">
    <source>
        <dbReference type="Proteomes" id="UP001295684"/>
    </source>
</evidence>
<reference evidence="2" key="1">
    <citation type="submission" date="2023-07" db="EMBL/GenBank/DDBJ databases">
        <authorList>
            <consortium name="AG Swart"/>
            <person name="Singh M."/>
            <person name="Singh A."/>
            <person name="Seah K."/>
            <person name="Emmerich C."/>
        </authorList>
    </citation>
    <scope>NUCLEOTIDE SEQUENCE</scope>
    <source>
        <strain evidence="2">DP1</strain>
    </source>
</reference>
<feature type="region of interest" description="Disordered" evidence="1">
    <location>
        <begin position="1"/>
        <end position="31"/>
    </location>
</feature>
<dbReference type="EMBL" id="CAMPGE010028755">
    <property type="protein sequence ID" value="CAI2386266.1"/>
    <property type="molecule type" value="Genomic_DNA"/>
</dbReference>
<feature type="compositionally biased region" description="Basic residues" evidence="1">
    <location>
        <begin position="12"/>
        <end position="22"/>
    </location>
</feature>
<dbReference type="AlphaFoldDB" id="A0AAD1Y923"/>
<name>A0AAD1Y923_EUPCR</name>
<keyword evidence="3" id="KW-1185">Reference proteome</keyword>
<sequence length="632" mass="74353">MQDFDEQSTLKSRTRTQKRPNKHQNWIPASRSLVQNAVEDSDSQEMSQSDCTVDKAKTPAAILKRGHMDETFLDELNKLKQLQDPEYQKQVKAEYLTTLIGRKYPYLRCRLSEYFCKKFTENSAKIHRNMRTSKVSSITCQVPSDIDELCEKVMDPENYKFTTDKLITDVIPEMEVDKDNFDRMMSQYEFFMTFKYLFPMRPFTPIEMYISLNSQELKVNPLLNHIFSSFVKRWDKYVQSKGKNKTISFYHQMRPEQAELAWFNIFMIYADESCAKTFKLNYLPASCLELCENENASMFDFYSKLTFKDKLDVLDALIENIYDESRSFGEACFQLHCSKIAKKMMISSFNIYKAECNLLTIESEGSQLQLDEELKNDPTKKEKVNDCLTDIKDCARIGFEKDFVGSKLGTAKKILGYKSVEFFGFIHDPRRVYLRCNTFDDEYEWKYSLSIRSLVESINGFINPELKNTLNNFEMYSFVYRKFSKKHSYQDYLDEFKNEANKTKPRSRFKILLPLATPDTSRQAEDLCILKVLNDMKSLLKDYFNLGRKSYRDKEVVASINLQFENILSPEFKMDSKESLKEVDNLLLDLSRPVAFDVGCLRTWRKGKELLFRCLCVETKMLELIDKHKIDQ</sequence>